<keyword evidence="5" id="KW-1185">Reference proteome</keyword>
<evidence type="ECO:0000256" key="1">
    <source>
        <dbReference type="SAM" id="MobiDB-lite"/>
    </source>
</evidence>
<dbReference type="Pfam" id="PF05534">
    <property type="entry name" value="HicB"/>
    <property type="match status" value="1"/>
</dbReference>
<proteinExistence type="predicted"/>
<dbReference type="SUPFAM" id="SSF47598">
    <property type="entry name" value="Ribbon-helix-helix"/>
    <property type="match status" value="1"/>
</dbReference>
<accession>A0AAW6X9F2</accession>
<comment type="caution">
    <text evidence="2">The sequence shown here is derived from an EMBL/GenBank/DDBJ whole genome shotgun (WGS) entry which is preliminary data.</text>
</comment>
<evidence type="ECO:0000313" key="2">
    <source>
        <dbReference type="EMBL" id="MDK4767621.1"/>
    </source>
</evidence>
<feature type="compositionally biased region" description="Basic and acidic residues" evidence="1">
    <location>
        <begin position="1"/>
        <end position="11"/>
    </location>
</feature>
<organism evidence="2 4">
    <name type="scientific">Serratia nevei</name>
    <dbReference type="NCBI Taxonomy" id="2703794"/>
    <lineage>
        <taxon>Bacteria</taxon>
        <taxon>Pseudomonadati</taxon>
        <taxon>Pseudomonadota</taxon>
        <taxon>Gammaproteobacteria</taxon>
        <taxon>Enterobacterales</taxon>
        <taxon>Yersiniaceae</taxon>
        <taxon>Serratia</taxon>
    </lineage>
</organism>
<sequence>MSTTKRDKSPKGEGFSPTFQIRIPPDLREQLNTEAAKDEMSLGNWFKELARNELKRRGIEPKG</sequence>
<dbReference type="InterPro" id="IPR010985">
    <property type="entry name" value="Ribbon_hlx_hlx"/>
</dbReference>
<dbReference type="AlphaFoldDB" id="A0AAW6X9F2"/>
<name>A0AAW6X9F2_9GAMM</name>
<protein>
    <submittedName>
        <fullName evidence="2">Toxin-antitoxin system HicB family antitoxin</fullName>
    </submittedName>
</protein>
<gene>
    <name evidence="2" type="ORF">P9854_17685</name>
    <name evidence="3" type="ORF">P9921_20010</name>
</gene>
<dbReference type="InterPro" id="IPR008651">
    <property type="entry name" value="Uncharacterised_HicB"/>
</dbReference>
<dbReference type="EMBL" id="JARTOI010000042">
    <property type="protein sequence ID" value="MDK5172746.1"/>
    <property type="molecule type" value="Genomic_DNA"/>
</dbReference>
<feature type="region of interest" description="Disordered" evidence="1">
    <location>
        <begin position="1"/>
        <end position="23"/>
    </location>
</feature>
<dbReference type="GeneID" id="87008320"/>
<evidence type="ECO:0000313" key="4">
    <source>
        <dbReference type="Proteomes" id="UP001173597"/>
    </source>
</evidence>
<evidence type="ECO:0000313" key="5">
    <source>
        <dbReference type="Proteomes" id="UP001174748"/>
    </source>
</evidence>
<dbReference type="Proteomes" id="UP001174748">
    <property type="component" value="Unassembled WGS sequence"/>
</dbReference>
<dbReference type="EMBL" id="JARTLO010000022">
    <property type="protein sequence ID" value="MDK4767621.1"/>
    <property type="molecule type" value="Genomic_DNA"/>
</dbReference>
<evidence type="ECO:0000313" key="3">
    <source>
        <dbReference type="EMBL" id="MDK5172746.1"/>
    </source>
</evidence>
<dbReference type="RefSeq" id="WP_071525978.1">
    <property type="nucleotide sequence ID" value="NZ_JAQSSB010000011.1"/>
</dbReference>
<dbReference type="GO" id="GO:0006355">
    <property type="term" value="P:regulation of DNA-templated transcription"/>
    <property type="evidence" value="ECO:0007669"/>
    <property type="project" value="InterPro"/>
</dbReference>
<dbReference type="Proteomes" id="UP001173597">
    <property type="component" value="Unassembled WGS sequence"/>
</dbReference>
<reference evidence="2" key="1">
    <citation type="submission" date="2023-01" db="EMBL/GenBank/DDBJ databases">
        <title>Genomic dissection of endemic carbapenem resistance: metallo-beta-lactamase gene dissemination through clonal, plasmid and integron transfer pathways.</title>
        <authorList>
            <person name="Macesic N."/>
        </authorList>
    </citation>
    <scope>NUCLEOTIDE SEQUENCE</scope>
    <source>
        <strain evidence="3">CPO382</strain>
        <strain evidence="2">CPO573</strain>
    </source>
</reference>